<protein>
    <submittedName>
        <fullName evidence="8">Importin-8</fullName>
    </submittedName>
</protein>
<dbReference type="Gene3D" id="1.25.10.10">
    <property type="entry name" value="Leucine-rich Repeat Variant"/>
    <property type="match status" value="1"/>
</dbReference>
<dbReference type="Pfam" id="PF03810">
    <property type="entry name" value="IBN_N"/>
    <property type="match status" value="1"/>
</dbReference>
<reference evidence="8 9" key="1">
    <citation type="submission" date="2019-05" db="EMBL/GenBank/DDBJ databases">
        <title>Another draft genome of Portunus trituberculatus and its Hox gene families provides insights of decapod evolution.</title>
        <authorList>
            <person name="Jeong J.-H."/>
            <person name="Song I."/>
            <person name="Kim S."/>
            <person name="Choi T."/>
            <person name="Kim D."/>
            <person name="Ryu S."/>
            <person name="Kim W."/>
        </authorList>
    </citation>
    <scope>NUCLEOTIDE SEQUENCE [LARGE SCALE GENOMIC DNA]</scope>
    <source>
        <tissue evidence="8">Muscle</tissue>
    </source>
</reference>
<evidence type="ECO:0000256" key="4">
    <source>
        <dbReference type="ARBA" id="ARBA00022490"/>
    </source>
</evidence>
<evidence type="ECO:0000256" key="5">
    <source>
        <dbReference type="ARBA" id="ARBA00022927"/>
    </source>
</evidence>
<dbReference type="PANTHER" id="PTHR10997:SF18">
    <property type="entry name" value="D-IMPORTIN 7_RANBP7"/>
    <property type="match status" value="1"/>
</dbReference>
<evidence type="ECO:0000256" key="2">
    <source>
        <dbReference type="ARBA" id="ARBA00004496"/>
    </source>
</evidence>
<feature type="domain" description="Importin N-terminal" evidence="7">
    <location>
        <begin position="1"/>
        <end position="73"/>
    </location>
</feature>
<evidence type="ECO:0000313" key="9">
    <source>
        <dbReference type="Proteomes" id="UP000324222"/>
    </source>
</evidence>
<dbReference type="PANTHER" id="PTHR10997">
    <property type="entry name" value="IMPORTIN-7, 8, 11"/>
    <property type="match status" value="1"/>
</dbReference>
<evidence type="ECO:0000313" key="8">
    <source>
        <dbReference type="EMBL" id="MPC82153.1"/>
    </source>
</evidence>
<keyword evidence="6" id="KW-0539">Nucleus</keyword>
<evidence type="ECO:0000256" key="6">
    <source>
        <dbReference type="ARBA" id="ARBA00023242"/>
    </source>
</evidence>
<dbReference type="GO" id="GO:0005829">
    <property type="term" value="C:cytosol"/>
    <property type="evidence" value="ECO:0007669"/>
    <property type="project" value="TreeGrafter"/>
</dbReference>
<dbReference type="GO" id="GO:0031267">
    <property type="term" value="F:small GTPase binding"/>
    <property type="evidence" value="ECO:0007669"/>
    <property type="project" value="InterPro"/>
</dbReference>
<comment type="caution">
    <text evidence="8">The sequence shown here is derived from an EMBL/GenBank/DDBJ whole genome shotgun (WGS) entry which is preliminary data.</text>
</comment>
<name>A0A5B7IIK8_PORTR</name>
<keyword evidence="5" id="KW-0653">Protein transport</keyword>
<dbReference type="OrthoDB" id="760868at2759"/>
<dbReference type="GO" id="GO:0005635">
    <property type="term" value="C:nuclear envelope"/>
    <property type="evidence" value="ECO:0007669"/>
    <property type="project" value="TreeGrafter"/>
</dbReference>
<dbReference type="SUPFAM" id="SSF48371">
    <property type="entry name" value="ARM repeat"/>
    <property type="match status" value="1"/>
</dbReference>
<dbReference type="PROSITE" id="PS50166">
    <property type="entry name" value="IMPORTIN_B_NT"/>
    <property type="match status" value="1"/>
</dbReference>
<evidence type="ECO:0000256" key="1">
    <source>
        <dbReference type="ARBA" id="ARBA00004123"/>
    </source>
</evidence>
<proteinExistence type="predicted"/>
<keyword evidence="3" id="KW-0813">Transport</keyword>
<keyword evidence="9" id="KW-1185">Reference proteome</keyword>
<evidence type="ECO:0000259" key="7">
    <source>
        <dbReference type="PROSITE" id="PS50166"/>
    </source>
</evidence>
<dbReference type="InterPro" id="IPR016024">
    <property type="entry name" value="ARM-type_fold"/>
</dbReference>
<sequence>MKKIIGFTPALLQVVMMGEVDMPVRQAGVIYLKNMVTQHWKDAEYEGGEPIPFHIHEQDRAMIRDAIVDAVVHAPDLVSLLCLYQLVKNFE</sequence>
<accession>A0A5B7IIK8</accession>
<organism evidence="8 9">
    <name type="scientific">Portunus trituberculatus</name>
    <name type="common">Swimming crab</name>
    <name type="synonym">Neptunus trituberculatus</name>
    <dbReference type="NCBI Taxonomy" id="210409"/>
    <lineage>
        <taxon>Eukaryota</taxon>
        <taxon>Metazoa</taxon>
        <taxon>Ecdysozoa</taxon>
        <taxon>Arthropoda</taxon>
        <taxon>Crustacea</taxon>
        <taxon>Multicrustacea</taxon>
        <taxon>Malacostraca</taxon>
        <taxon>Eumalacostraca</taxon>
        <taxon>Eucarida</taxon>
        <taxon>Decapoda</taxon>
        <taxon>Pleocyemata</taxon>
        <taxon>Brachyura</taxon>
        <taxon>Eubrachyura</taxon>
        <taxon>Portunoidea</taxon>
        <taxon>Portunidae</taxon>
        <taxon>Portuninae</taxon>
        <taxon>Portunus</taxon>
    </lineage>
</organism>
<dbReference type="AlphaFoldDB" id="A0A5B7IIK8"/>
<dbReference type="InterPro" id="IPR011989">
    <property type="entry name" value="ARM-like"/>
</dbReference>
<evidence type="ECO:0000256" key="3">
    <source>
        <dbReference type="ARBA" id="ARBA00022448"/>
    </source>
</evidence>
<dbReference type="EMBL" id="VSRR010058992">
    <property type="protein sequence ID" value="MPC82153.1"/>
    <property type="molecule type" value="Genomic_DNA"/>
</dbReference>
<keyword evidence="4" id="KW-0963">Cytoplasm</keyword>
<dbReference type="InterPro" id="IPR001494">
    <property type="entry name" value="Importin-beta_N"/>
</dbReference>
<gene>
    <name evidence="8" type="primary">IPO8</name>
    <name evidence="8" type="ORF">E2C01_076799</name>
</gene>
<dbReference type="GO" id="GO:0006606">
    <property type="term" value="P:protein import into nucleus"/>
    <property type="evidence" value="ECO:0007669"/>
    <property type="project" value="TreeGrafter"/>
</dbReference>
<comment type="subcellular location">
    <subcellularLocation>
        <location evidence="2">Cytoplasm</location>
    </subcellularLocation>
    <subcellularLocation>
        <location evidence="1">Nucleus</location>
    </subcellularLocation>
</comment>
<dbReference type="Proteomes" id="UP000324222">
    <property type="component" value="Unassembled WGS sequence"/>
</dbReference>